<dbReference type="RefSeq" id="WP_246085672.1">
    <property type="nucleotide sequence ID" value="NZ_BAAARZ010000037.1"/>
</dbReference>
<dbReference type="SMART" id="SM00327">
    <property type="entry name" value="VWA"/>
    <property type="match status" value="1"/>
</dbReference>
<accession>A0A4Y3WI57</accession>
<dbReference type="CDD" id="cd00198">
    <property type="entry name" value="vWFA"/>
    <property type="match status" value="1"/>
</dbReference>
<dbReference type="AlphaFoldDB" id="A0A4Y3WI57"/>
<feature type="domain" description="VWFA" evidence="1">
    <location>
        <begin position="196"/>
        <end position="370"/>
    </location>
</feature>
<sequence>MSGGPVRVLVGFGRALRARGIAVGAGDVETFCAAMVPLDPTDLDDLYWAGRTTLVTRRDDLAVYDEVFRAYFLGEDTAGPPRPRPRTAVAAGVLEVPAVDPPPSAADPGDETRLGLVASDAEALRHRSFAACTPDELRALRRIMAQMRLTPPRRRTRRTQRATRGRVPDLRRTVRDSLRLHGEPVPLRRKRRRVKPRPLVLILDVSGSMADYSRALLQFAHSARHSARRVEVFCFGTRLTRITVALQRRSPDEALARAAALVVDWEGGTRIGASIEEFVRGRGRRGGCRGAVVVICSDGLDRGDPDTLATAMERLTRQCHRVVWMNPHRGDDPGYRPLTTGMMVAQPHVDLLLSGHDLSSLAELAVLLPELG</sequence>
<dbReference type="Gene3D" id="3.40.50.410">
    <property type="entry name" value="von Willebrand factor, type A domain"/>
    <property type="match status" value="1"/>
</dbReference>
<evidence type="ECO:0000313" key="2">
    <source>
        <dbReference type="EMBL" id="GEC18415.1"/>
    </source>
</evidence>
<dbReference type="InterPro" id="IPR036465">
    <property type="entry name" value="vWFA_dom_sf"/>
</dbReference>
<proteinExistence type="predicted"/>
<dbReference type="Proteomes" id="UP000320338">
    <property type="component" value="Unassembled WGS sequence"/>
</dbReference>
<dbReference type="SUPFAM" id="SSF53300">
    <property type="entry name" value="vWA-like"/>
    <property type="match status" value="1"/>
</dbReference>
<evidence type="ECO:0000259" key="1">
    <source>
        <dbReference type="SMART" id="SM00327"/>
    </source>
</evidence>
<dbReference type="Pfam" id="PF05762">
    <property type="entry name" value="VWA_CoxE"/>
    <property type="match status" value="1"/>
</dbReference>
<gene>
    <name evidence="2" type="ORF">PHY01_06980</name>
</gene>
<dbReference type="InterPro" id="IPR002035">
    <property type="entry name" value="VWF_A"/>
</dbReference>
<dbReference type="EMBL" id="BJNG01000005">
    <property type="protein sequence ID" value="GEC18415.1"/>
    <property type="molecule type" value="Genomic_DNA"/>
</dbReference>
<organism evidence="2 3">
    <name type="scientific">Pseudonocardia hydrocarbonoxydans</name>
    <dbReference type="NCBI Taxonomy" id="76726"/>
    <lineage>
        <taxon>Bacteria</taxon>
        <taxon>Bacillati</taxon>
        <taxon>Actinomycetota</taxon>
        <taxon>Actinomycetes</taxon>
        <taxon>Pseudonocardiales</taxon>
        <taxon>Pseudonocardiaceae</taxon>
        <taxon>Pseudonocardia</taxon>
    </lineage>
</organism>
<evidence type="ECO:0000313" key="3">
    <source>
        <dbReference type="Proteomes" id="UP000320338"/>
    </source>
</evidence>
<reference evidence="2 3" key="1">
    <citation type="submission" date="2019-06" db="EMBL/GenBank/DDBJ databases">
        <title>Whole genome shotgun sequence of Pseudonocardia hydrocarbonoxydans NBRC 14498.</title>
        <authorList>
            <person name="Hosoyama A."/>
            <person name="Uohara A."/>
            <person name="Ohji S."/>
            <person name="Ichikawa N."/>
        </authorList>
    </citation>
    <scope>NUCLEOTIDE SEQUENCE [LARGE SCALE GENOMIC DNA]</scope>
    <source>
        <strain evidence="2 3">NBRC 14498</strain>
    </source>
</reference>
<dbReference type="InterPro" id="IPR011195">
    <property type="entry name" value="UCP010256"/>
</dbReference>
<comment type="caution">
    <text evidence="2">The sequence shown here is derived from an EMBL/GenBank/DDBJ whole genome shotgun (WGS) entry which is preliminary data.</text>
</comment>
<dbReference type="PANTHER" id="PTHR39338">
    <property type="entry name" value="BLL5662 PROTEIN-RELATED"/>
    <property type="match status" value="1"/>
</dbReference>
<dbReference type="InterPro" id="IPR008912">
    <property type="entry name" value="Uncharacterised_CoxE"/>
</dbReference>
<keyword evidence="3" id="KW-1185">Reference proteome</keyword>
<dbReference type="PANTHER" id="PTHR39338:SF6">
    <property type="entry name" value="BLL5662 PROTEIN"/>
    <property type="match status" value="1"/>
</dbReference>
<dbReference type="PIRSF" id="PIRSF010256">
    <property type="entry name" value="CoxE_vWa"/>
    <property type="match status" value="1"/>
</dbReference>
<name>A0A4Y3WI57_9PSEU</name>
<protein>
    <recommendedName>
        <fullName evidence="1">VWFA domain-containing protein</fullName>
    </recommendedName>
</protein>